<dbReference type="GO" id="GO:0004527">
    <property type="term" value="F:exonuclease activity"/>
    <property type="evidence" value="ECO:0007669"/>
    <property type="project" value="UniProtKB-KW"/>
</dbReference>
<evidence type="ECO:0000313" key="3">
    <source>
        <dbReference type="EMBL" id="GAF85841.1"/>
    </source>
</evidence>
<keyword evidence="1" id="KW-0175">Coiled coil</keyword>
<dbReference type="PANTHER" id="PTHR30255:SF2">
    <property type="entry name" value="SINGLE-STRANDED-DNA-SPECIFIC EXONUCLEASE RECJ"/>
    <property type="match status" value="1"/>
</dbReference>
<dbReference type="InterPro" id="IPR001667">
    <property type="entry name" value="DDH_dom"/>
</dbReference>
<organism evidence="3">
    <name type="scientific">marine sediment metagenome</name>
    <dbReference type="NCBI Taxonomy" id="412755"/>
    <lineage>
        <taxon>unclassified sequences</taxon>
        <taxon>metagenomes</taxon>
        <taxon>ecological metagenomes</taxon>
    </lineage>
</organism>
<feature type="coiled-coil region" evidence="1">
    <location>
        <begin position="240"/>
        <end position="270"/>
    </location>
</feature>
<dbReference type="Gene3D" id="3.10.310.30">
    <property type="match status" value="1"/>
</dbReference>
<protein>
    <recommendedName>
        <fullName evidence="2">DDH domain-containing protein</fullName>
    </recommendedName>
</protein>
<dbReference type="InterPro" id="IPR038763">
    <property type="entry name" value="DHH_sf"/>
</dbReference>
<dbReference type="Pfam" id="PF01368">
    <property type="entry name" value="DHH"/>
    <property type="match status" value="1"/>
</dbReference>
<dbReference type="Gene3D" id="3.90.1640.30">
    <property type="match status" value="1"/>
</dbReference>
<dbReference type="InterPro" id="IPR051673">
    <property type="entry name" value="SSDNA_exonuclease_RecJ"/>
</dbReference>
<name>X0TEV0_9ZZZZ</name>
<dbReference type="AlphaFoldDB" id="X0TEV0"/>
<proteinExistence type="predicted"/>
<feature type="non-terminal residue" evidence="3">
    <location>
        <position position="1"/>
    </location>
</feature>
<comment type="caution">
    <text evidence="3">The sequence shown here is derived from an EMBL/GenBank/DDBJ whole genome shotgun (WGS) entry which is preliminary data.</text>
</comment>
<dbReference type="SUPFAM" id="SSF64182">
    <property type="entry name" value="DHH phosphoesterases"/>
    <property type="match status" value="1"/>
</dbReference>
<feature type="domain" description="DDH" evidence="2">
    <location>
        <begin position="20"/>
        <end position="169"/>
    </location>
</feature>
<accession>X0TEV0</accession>
<evidence type="ECO:0000256" key="1">
    <source>
        <dbReference type="SAM" id="Coils"/>
    </source>
</evidence>
<evidence type="ECO:0000259" key="2">
    <source>
        <dbReference type="Pfam" id="PF01368"/>
    </source>
</evidence>
<reference evidence="3" key="1">
    <citation type="journal article" date="2014" name="Front. Microbiol.">
        <title>High frequency of phylogenetically diverse reductive dehalogenase-homologous genes in deep subseafloor sedimentary metagenomes.</title>
        <authorList>
            <person name="Kawai M."/>
            <person name="Futagami T."/>
            <person name="Toyoda A."/>
            <person name="Takaki Y."/>
            <person name="Nishi S."/>
            <person name="Hori S."/>
            <person name="Arai W."/>
            <person name="Tsubouchi T."/>
            <person name="Morono Y."/>
            <person name="Uchiyama I."/>
            <person name="Ito T."/>
            <person name="Fujiyama A."/>
            <person name="Inagaki F."/>
            <person name="Takami H."/>
        </authorList>
    </citation>
    <scope>NUCLEOTIDE SEQUENCE</scope>
    <source>
        <strain evidence="3">Expedition CK06-06</strain>
    </source>
</reference>
<feature type="non-terminal residue" evidence="3">
    <location>
        <position position="326"/>
    </location>
</feature>
<sequence>LSDMAQAVSRIYKALLAGERIAIYGDFDVDGITATASLAEGLSWLGGKVTLYIPDRLQEGHGLRLPAIEKLRGQGIDLIITVDCGVTSLTEAKQAREMGIDMIITDHHMPLETLPQAIAVIDPKRKDSGYPFRDLAGVGVAFKLLQALFHKDSREKSLMGFLDLVALGTVTDVVPLVGENRYLVKEGLKVLNNTTRVGLQEMVRLARLELGKLDTESISWVLGPRLNTASRMDHAATSYRLLTTNSLEEAQQLAAKLEKKNAERQRLTSGVLNKVKEKLTTKMHLPLLMEGDESYPVGVIGLVAGKLVDEFCKPAIVINLGSELCR</sequence>
<dbReference type="PANTHER" id="PTHR30255">
    <property type="entry name" value="SINGLE-STRANDED-DNA-SPECIFIC EXONUCLEASE RECJ"/>
    <property type="match status" value="1"/>
</dbReference>
<gene>
    <name evidence="3" type="ORF">S01H1_02535</name>
</gene>
<dbReference type="EMBL" id="BARS01001236">
    <property type="protein sequence ID" value="GAF85841.1"/>
    <property type="molecule type" value="Genomic_DNA"/>
</dbReference>